<comment type="similarity">
    <text evidence="2">Belongs to the antibiotic N-acetyltransferase family.</text>
</comment>
<evidence type="ECO:0000313" key="9">
    <source>
        <dbReference type="Proteomes" id="UP000239197"/>
    </source>
</evidence>
<keyword evidence="4" id="KW-0808">Transferase</keyword>
<name>A0A2L1UYR6_9GAMM</name>
<dbReference type="PANTHER" id="PTHR11104">
    <property type="entry name" value="AMINOGLYCOSIDE N3-ACETYLTRANSFERASE"/>
    <property type="match status" value="1"/>
</dbReference>
<dbReference type="GO" id="GO:0046677">
    <property type="term" value="P:response to antibiotic"/>
    <property type="evidence" value="ECO:0007669"/>
    <property type="project" value="InterPro"/>
</dbReference>
<keyword evidence="6" id="KW-0012">Acyltransferase</keyword>
<dbReference type="GO" id="GO:0046353">
    <property type="term" value="F:aminoglycoside 3-N-acetyltransferase activity"/>
    <property type="evidence" value="ECO:0007669"/>
    <property type="project" value="UniProtKB-EC"/>
</dbReference>
<dbReference type="SUPFAM" id="SSF110710">
    <property type="entry name" value="TTHA0583/YokD-like"/>
    <property type="match status" value="1"/>
</dbReference>
<evidence type="ECO:0000256" key="6">
    <source>
        <dbReference type="ARBA" id="ARBA00023315"/>
    </source>
</evidence>
<sequence length="837" mass="92850">MGTGQVFSAGIPFRGEREILTTREILFAIHKVLDADCDVIEVHSSIPTLSGLKRGTAKWSFLRAIRELVRQGKTLLFPAFTFSYSAGKEFNIHHSPSETGVLADWVLSLPEARRTPNPIFSFVVIGPKSPLFLNADHHDAYGPRSVFAVLEEQNAGALMIGAAWDYLSFLHKMEQQHAVPYREFKTFNILADFGNGPVDPDMRVYVRRRDINTELNFAAAGLTAEAEGVVTSFALGQGEIKFVWLRTIVNICNREMAASPFFLLQEGNRVAADIANLELQQQQQPFRVALLSAENPDYLVEALKKQLAIAAPSRRFVFYANHYGNFYQDLTLNDSSLRDFKPNLTIIADTLESISGKAGRYALDEESHHSRLQRWHSAVSSWMANSDHQVVVFKPVWSISAPADEGVGASSTRYDAEVEELAAQLSAELRQRGGILIDTATLAAEAASPLRDPRTWYLARTPWSPQFARAAANRIAGLILDRCGLSVRLIVVDLDNTLWGGVATDDGIEGVALGGDYPGNAHRDFQLLLKSLSQCGIGLAVASKNDADVAWEIIDRHPEMVLQRDDFVDDEIHWQPKADSIQRIASRLNLGLSNIMFLDDNPIEREAVRRTLPQVIVPELGNEPALYCEVLIKTPGLNRALITENDRHRVQSFKQLKTVATARSSASDAFSFIKELNVTLTFSALSSGNSSRAEQLMTKTNQFNTTIKRYSALDLKSLQDRGYTVKVLEVTDKYNPQEIMGVLVMKDEVVDSIVISCRAFGKGIEQAIFHVLTKQTFERFARALRVEFIKTSKNHIVADILSGLKFTEQDGSWTASADSISVAIPAVTLSGLEELPL</sequence>
<dbReference type="KEGG" id="rox:BV494_24715"/>
<evidence type="ECO:0000256" key="7">
    <source>
        <dbReference type="ARBA" id="ARBA00052868"/>
    </source>
</evidence>
<dbReference type="InterPro" id="IPR003679">
    <property type="entry name" value="Amioglycoside_AcTrfase"/>
</dbReference>
<dbReference type="PANTHER" id="PTHR11104:SF0">
    <property type="entry name" value="SPBETA PROPHAGE-DERIVED AMINOGLYCOSIDE N(3')-ACETYLTRANSFERASE-LIKE PROTEIN YOKD"/>
    <property type="match status" value="1"/>
</dbReference>
<gene>
    <name evidence="8" type="ORF">BV494_24715</name>
</gene>
<geneLocation type="plasmid" evidence="8 9">
    <name>unnamed2</name>
</geneLocation>
<dbReference type="Gene3D" id="3.40.50.1000">
    <property type="entry name" value="HAD superfamily/HAD-like"/>
    <property type="match status" value="1"/>
</dbReference>
<comment type="catalytic activity">
    <reaction evidence="7">
        <text>a 2-deoxystreptamine antibiotic + acetyl-CoA = an N(3)-acetyl-2-deoxystreptamine antibiotic + CoA + H(+)</text>
        <dbReference type="Rhea" id="RHEA:12665"/>
        <dbReference type="ChEBI" id="CHEBI:15378"/>
        <dbReference type="ChEBI" id="CHEBI:57287"/>
        <dbReference type="ChEBI" id="CHEBI:57288"/>
        <dbReference type="ChEBI" id="CHEBI:57921"/>
        <dbReference type="ChEBI" id="CHEBI:77452"/>
        <dbReference type="EC" id="2.3.1.81"/>
    </reaction>
</comment>
<keyword evidence="5" id="KW-0479">Metal-binding</keyword>
<dbReference type="NCBIfam" id="TIGR01681">
    <property type="entry name" value="HAD-SF-IIIC"/>
    <property type="match status" value="1"/>
</dbReference>
<proteinExistence type="inferred from homology"/>
<evidence type="ECO:0000256" key="4">
    <source>
        <dbReference type="ARBA" id="ARBA00022679"/>
    </source>
</evidence>
<organism evidence="8 9">
    <name type="scientific">Rahnella sikkimica</name>
    <dbReference type="NCBI Taxonomy" id="1805933"/>
    <lineage>
        <taxon>Bacteria</taxon>
        <taxon>Pseudomonadati</taxon>
        <taxon>Pseudomonadota</taxon>
        <taxon>Gammaproteobacteria</taxon>
        <taxon>Enterobacterales</taxon>
        <taxon>Yersiniaceae</taxon>
        <taxon>Rahnella</taxon>
    </lineage>
</organism>
<dbReference type="EMBL" id="CP019064">
    <property type="protein sequence ID" value="AVF38102.1"/>
    <property type="molecule type" value="Genomic_DNA"/>
</dbReference>
<evidence type="ECO:0000256" key="2">
    <source>
        <dbReference type="ARBA" id="ARBA00006383"/>
    </source>
</evidence>
<comment type="function">
    <text evidence="1">Resistance to antibiotics containing the 2-deoxy-streptamine ring including gentamicin, kanamycin, tobramycin, neomycin and apramycin.</text>
</comment>
<dbReference type="OrthoDB" id="7671190at2"/>
<dbReference type="GO" id="GO:0016788">
    <property type="term" value="F:hydrolase activity, acting on ester bonds"/>
    <property type="evidence" value="ECO:0007669"/>
    <property type="project" value="UniProtKB-ARBA"/>
</dbReference>
<evidence type="ECO:0000256" key="5">
    <source>
        <dbReference type="ARBA" id="ARBA00022723"/>
    </source>
</evidence>
<dbReference type="Proteomes" id="UP000239197">
    <property type="component" value="Plasmid unnamed2"/>
</dbReference>
<protein>
    <recommendedName>
        <fullName evidence="3">aminoglycoside N(3)-acetyltransferase</fullName>
        <ecNumber evidence="3">2.3.1.81</ecNumber>
    </recommendedName>
</protein>
<dbReference type="InterPro" id="IPR036412">
    <property type="entry name" value="HAD-like_sf"/>
</dbReference>
<dbReference type="InterPro" id="IPR036514">
    <property type="entry name" value="SGNH_hydro_sf"/>
</dbReference>
<reference evidence="9" key="1">
    <citation type="submission" date="2017-01" db="EMBL/GenBank/DDBJ databases">
        <title>Genome sequence of Rouxiella sp. ERMR1:05.</title>
        <authorList>
            <person name="Kumar R."/>
            <person name="Singh D."/>
            <person name="Kumar S."/>
        </authorList>
    </citation>
    <scope>NUCLEOTIDE SEQUENCE [LARGE SCALE GENOMIC DNA]</scope>
    <source>
        <strain evidence="9">ERMR1:05</strain>
        <plasmid evidence="9">unnamed2</plasmid>
    </source>
</reference>
<keyword evidence="8" id="KW-0614">Plasmid</keyword>
<dbReference type="InterPro" id="IPR023214">
    <property type="entry name" value="HAD_sf"/>
</dbReference>
<dbReference type="NCBIfam" id="TIGR01686">
    <property type="entry name" value="FkbH"/>
    <property type="match status" value="1"/>
</dbReference>
<dbReference type="RefSeq" id="WP_104925429.1">
    <property type="nucleotide sequence ID" value="NZ_CP019064.1"/>
</dbReference>
<dbReference type="InterPro" id="IPR010037">
    <property type="entry name" value="FkbH_domain"/>
</dbReference>
<dbReference type="Gene3D" id="3.40.50.1110">
    <property type="entry name" value="SGNH hydrolase"/>
    <property type="match status" value="1"/>
</dbReference>
<dbReference type="InterPro" id="IPR010033">
    <property type="entry name" value="HAD_SF_ppase_IIIC"/>
</dbReference>
<dbReference type="AlphaFoldDB" id="A0A2L1UYR6"/>
<accession>A0A2L1UYR6</accession>
<dbReference type="SUPFAM" id="SSF56784">
    <property type="entry name" value="HAD-like"/>
    <property type="match status" value="1"/>
</dbReference>
<dbReference type="GO" id="GO:0046872">
    <property type="term" value="F:metal ion binding"/>
    <property type="evidence" value="ECO:0007669"/>
    <property type="project" value="UniProtKB-KW"/>
</dbReference>
<evidence type="ECO:0000256" key="3">
    <source>
        <dbReference type="ARBA" id="ARBA00012882"/>
    </source>
</evidence>
<evidence type="ECO:0000256" key="1">
    <source>
        <dbReference type="ARBA" id="ARBA00003521"/>
    </source>
</evidence>
<dbReference type="Pfam" id="PF02522">
    <property type="entry name" value="Antibiotic_NAT"/>
    <property type="match status" value="1"/>
</dbReference>
<dbReference type="InterPro" id="IPR028345">
    <property type="entry name" value="Antibiotic_NAT-like"/>
</dbReference>
<dbReference type="EC" id="2.3.1.81" evidence="3"/>
<evidence type="ECO:0000313" key="8">
    <source>
        <dbReference type="EMBL" id="AVF38102.1"/>
    </source>
</evidence>
<keyword evidence="9" id="KW-1185">Reference proteome</keyword>